<dbReference type="InterPro" id="IPR039323">
    <property type="entry name" value="ANKRD_45/46/60"/>
</dbReference>
<keyword evidence="1" id="KW-0040">ANK repeat</keyword>
<protein>
    <recommendedName>
        <fullName evidence="4">Ankyrin repeat domain-containing protein 45</fullName>
    </recommendedName>
</protein>
<feature type="repeat" description="ANK" evidence="1">
    <location>
        <begin position="81"/>
        <end position="113"/>
    </location>
</feature>
<dbReference type="Gene3D" id="1.20.1270.10">
    <property type="match status" value="1"/>
</dbReference>
<dbReference type="EMBL" id="JAGEUA010000009">
    <property type="protein sequence ID" value="KAL0966043.1"/>
    <property type="molecule type" value="Genomic_DNA"/>
</dbReference>
<reference evidence="2 3" key="1">
    <citation type="submission" date="2024-06" db="EMBL/GenBank/DDBJ databases">
        <authorList>
            <person name="Pan Q."/>
            <person name="Wen M."/>
            <person name="Jouanno E."/>
            <person name="Zahm M."/>
            <person name="Klopp C."/>
            <person name="Cabau C."/>
            <person name="Louis A."/>
            <person name="Berthelot C."/>
            <person name="Parey E."/>
            <person name="Roest Crollius H."/>
            <person name="Montfort J."/>
            <person name="Robinson-Rechavi M."/>
            <person name="Bouchez O."/>
            <person name="Lampietro C."/>
            <person name="Lopez Roques C."/>
            <person name="Donnadieu C."/>
            <person name="Postlethwait J."/>
            <person name="Bobe J."/>
            <person name="Verreycken H."/>
            <person name="Guiguen Y."/>
        </authorList>
    </citation>
    <scope>NUCLEOTIDE SEQUENCE [LARGE SCALE GENOMIC DNA]</scope>
    <source>
        <strain evidence="2">Up_M1</strain>
        <tissue evidence="2">Testis</tissue>
    </source>
</reference>
<accession>A0ABD0WTV6</accession>
<dbReference type="PROSITE" id="PS50297">
    <property type="entry name" value="ANK_REP_REGION"/>
    <property type="match status" value="2"/>
</dbReference>
<dbReference type="Gene3D" id="1.25.40.20">
    <property type="entry name" value="Ankyrin repeat-containing domain"/>
    <property type="match status" value="1"/>
</dbReference>
<comment type="caution">
    <text evidence="2">The sequence shown here is derived from an EMBL/GenBank/DDBJ whole genome shotgun (WGS) entry which is preliminary data.</text>
</comment>
<feature type="repeat" description="ANK" evidence="1">
    <location>
        <begin position="48"/>
        <end position="80"/>
    </location>
</feature>
<dbReference type="Pfam" id="PF12796">
    <property type="entry name" value="Ank_2"/>
    <property type="match status" value="1"/>
</dbReference>
<dbReference type="SMART" id="SM00248">
    <property type="entry name" value="ANK"/>
    <property type="match status" value="3"/>
</dbReference>
<organism evidence="2 3">
    <name type="scientific">Umbra pygmaea</name>
    <name type="common">Eastern mudminnow</name>
    <dbReference type="NCBI Taxonomy" id="75934"/>
    <lineage>
        <taxon>Eukaryota</taxon>
        <taxon>Metazoa</taxon>
        <taxon>Chordata</taxon>
        <taxon>Craniata</taxon>
        <taxon>Vertebrata</taxon>
        <taxon>Euteleostomi</taxon>
        <taxon>Actinopterygii</taxon>
        <taxon>Neopterygii</taxon>
        <taxon>Teleostei</taxon>
        <taxon>Protacanthopterygii</taxon>
        <taxon>Esociformes</taxon>
        <taxon>Umbridae</taxon>
        <taxon>Umbra</taxon>
    </lineage>
</organism>
<proteinExistence type="predicted"/>
<dbReference type="InterPro" id="IPR002110">
    <property type="entry name" value="Ankyrin_rpt"/>
</dbReference>
<evidence type="ECO:0000313" key="2">
    <source>
        <dbReference type="EMBL" id="KAL0966043.1"/>
    </source>
</evidence>
<evidence type="ECO:0008006" key="4">
    <source>
        <dbReference type="Google" id="ProtNLM"/>
    </source>
</evidence>
<sequence>MQSIAENSLFQYAWAGNIEGLQKLLKNGCLPGIEMMEIENLLVEKDEMGRNALFAACMLGRSTIVRELVKHGAQVNEITSRGYSPLHCAALWGRLATVKTLVEVGAELQTKNFRGERAMEVASRYSKMDCAEYLTWAEAKQKLQSYITHVRDTIADPEKVQEKLSNEDKNVCTNTCSAKSDWMENAKNPSIQELIEQRRHLEDVIVPILSKLTIQS</sequence>
<dbReference type="PROSITE" id="PS50088">
    <property type="entry name" value="ANK_REPEAT"/>
    <property type="match status" value="2"/>
</dbReference>
<dbReference type="PANTHER" id="PTHR22677:SF4">
    <property type="entry name" value="USHER SYNDROME TYPE-1G PROTEIN-LIKE PROTEIN"/>
    <property type="match status" value="1"/>
</dbReference>
<evidence type="ECO:0000256" key="1">
    <source>
        <dbReference type="PROSITE-ProRule" id="PRU00023"/>
    </source>
</evidence>
<keyword evidence="3" id="KW-1185">Reference proteome</keyword>
<evidence type="ECO:0000313" key="3">
    <source>
        <dbReference type="Proteomes" id="UP001557470"/>
    </source>
</evidence>
<dbReference type="InterPro" id="IPR036770">
    <property type="entry name" value="Ankyrin_rpt-contain_sf"/>
</dbReference>
<dbReference type="PANTHER" id="PTHR22677">
    <property type="entry name" value="ANKYRIN REPEAT DOMAIN-CONTAINING PROTEIN 60"/>
    <property type="match status" value="1"/>
</dbReference>
<dbReference type="SUPFAM" id="SSF100934">
    <property type="entry name" value="Heat shock protein 70kD (HSP70), C-terminal subdomain"/>
    <property type="match status" value="1"/>
</dbReference>
<dbReference type="AlphaFoldDB" id="A0ABD0WTV6"/>
<dbReference type="SUPFAM" id="SSF48403">
    <property type="entry name" value="Ankyrin repeat"/>
    <property type="match status" value="1"/>
</dbReference>
<dbReference type="InterPro" id="IPR029048">
    <property type="entry name" value="HSP70_C_sf"/>
</dbReference>
<dbReference type="Proteomes" id="UP001557470">
    <property type="component" value="Unassembled WGS sequence"/>
</dbReference>
<name>A0ABD0WTV6_UMBPY</name>
<gene>
    <name evidence="2" type="ORF">UPYG_G00290000</name>
</gene>